<evidence type="ECO:0000256" key="1">
    <source>
        <dbReference type="ARBA" id="ARBA00001957"/>
    </source>
</evidence>
<accession>A0A1C6SD06</accession>
<dbReference type="InterPro" id="IPR009081">
    <property type="entry name" value="PP-bd_ACP"/>
</dbReference>
<dbReference type="STRING" id="145854.GA0074692_2335"/>
<dbReference type="PANTHER" id="PTHR45527">
    <property type="entry name" value="NONRIBOSOMAL PEPTIDE SYNTHETASE"/>
    <property type="match status" value="1"/>
</dbReference>
<dbReference type="EMBL" id="FMHW01000002">
    <property type="protein sequence ID" value="SCL27352.1"/>
    <property type="molecule type" value="Genomic_DNA"/>
</dbReference>
<feature type="region of interest" description="Disordered" evidence="2">
    <location>
        <begin position="545"/>
        <end position="566"/>
    </location>
</feature>
<dbReference type="PANTHER" id="PTHR45527:SF1">
    <property type="entry name" value="FATTY ACID SYNTHASE"/>
    <property type="match status" value="1"/>
</dbReference>
<dbReference type="Pfam" id="PF00550">
    <property type="entry name" value="PP-binding"/>
    <property type="match status" value="1"/>
</dbReference>
<evidence type="ECO:0000313" key="4">
    <source>
        <dbReference type="EMBL" id="SCL27352.1"/>
    </source>
</evidence>
<protein>
    <submittedName>
        <fullName evidence="4">HxxPF-repeated domain-containing protein</fullName>
    </submittedName>
</protein>
<reference evidence="5" key="1">
    <citation type="submission" date="2016-06" db="EMBL/GenBank/DDBJ databases">
        <authorList>
            <person name="Varghese N."/>
            <person name="Submissions Spin"/>
        </authorList>
    </citation>
    <scope>NUCLEOTIDE SEQUENCE [LARGE SCALE GENOMIC DNA]</scope>
    <source>
        <strain evidence="5">DSM 43817</strain>
    </source>
</reference>
<dbReference type="GO" id="GO:0003824">
    <property type="term" value="F:catalytic activity"/>
    <property type="evidence" value="ECO:0007669"/>
    <property type="project" value="InterPro"/>
</dbReference>
<dbReference type="GO" id="GO:0043041">
    <property type="term" value="P:amino acid activation for nonribosomal peptide biosynthetic process"/>
    <property type="evidence" value="ECO:0007669"/>
    <property type="project" value="TreeGrafter"/>
</dbReference>
<dbReference type="PROSITE" id="PS50075">
    <property type="entry name" value="CARRIER"/>
    <property type="match status" value="1"/>
</dbReference>
<dbReference type="Gene3D" id="1.10.1200.10">
    <property type="entry name" value="ACP-like"/>
    <property type="match status" value="1"/>
</dbReference>
<dbReference type="Gene3D" id="3.30.559.10">
    <property type="entry name" value="Chloramphenicol acetyltransferase-like domain"/>
    <property type="match status" value="2"/>
</dbReference>
<dbReference type="Pfam" id="PF00668">
    <property type="entry name" value="Condensation"/>
    <property type="match status" value="2"/>
</dbReference>
<dbReference type="InterPro" id="IPR001242">
    <property type="entry name" value="Condensation_dom"/>
</dbReference>
<dbReference type="CDD" id="cd19531">
    <property type="entry name" value="LCL_NRPS-like"/>
    <property type="match status" value="1"/>
</dbReference>
<sequence length="997" mass="107768">MATQEAPLSFAQESLWLTEEIVPGLTQYQMVVVFEIGGPLDRGRLERSVAATVRRHELLRSRFTRVDGHPRITVGEVEGDVLGFVDLSTVPAGPAADGAVGAVVGRWYRQPIDLHSPPLLRGEVVRLEPERHLLILATHHIVGDEQSIGIVQHELFTCYEAFAAGTEPELPELPVQYADWTTWQREQREPELDDGLTYWAKRLADLPTVPLPVDHPRPAVRTFTCAWADVDLDPGAVDGLQQLARDRGTSLFSVLLAAFDLLLARWTGASEVVVGTPVAGRPEPELENLVGFFVNSVVLRTRCHPDEPFLDLLDRVKRDLAEDLAYDHVPFHRVVERINPPRGRHAHPLYQTAFHIVVPEGGDSGTLADLTVLDRSDEFLRASGVTSEFELVVQAIVAKDRPRVQLQYAVELFAPATMAELADQFGRLVTAIASDPTIAPPLPGFRARPTPSAPAVRAAPPADAGGTVAGPVAVAPAEVLTIVAEELNLPRVDADDDFFALGGSSLTGSRVVQRLRDEHGLAVTLIDLFDAETIGDLVTACGIPAGTSDQPGEAAPEPTGSRSPTPYANARLCALNELAGAGAGVYHTSIAMRLTGEVDVPALRAAMADLARRHEPLRTTFERRDGVTEAVVRDAATSEPDFAVERVAAERRDEAMTRTAAEPFDLRREPPWRVRLFESDGERVLLIVLHRVAADAWSTRPLLADLISAYTARVRGGPPDWAPLPLTYSAFVARHPERCVAGPAGHAAQLEHWRTALAGLPAGAGLRTDRRLPPRPAYRSDRVVFDVPAEAYAGLTGVARRYRANLFMVLQAAVAALLTAHGAGTDVAMGCAVAGRGDRSVDELVGSFANTLVLRVDTSGDPSFNDLVGRVRHVALAAFANQDVPFARLVEEIAPPAGAREQSLYQVSMSLCTEPVVPTDLDMPGLRAELVESGPGLVAQELAFEFTELTSADSGQLWGVLEYATELFDRTTAQGLVDRLVTMLGEYGADPSRPVHG</sequence>
<evidence type="ECO:0000256" key="2">
    <source>
        <dbReference type="SAM" id="MobiDB-lite"/>
    </source>
</evidence>
<dbReference type="GO" id="GO:0044550">
    <property type="term" value="P:secondary metabolite biosynthetic process"/>
    <property type="evidence" value="ECO:0007669"/>
    <property type="project" value="TreeGrafter"/>
</dbReference>
<name>A0A1C6SD06_9ACTN</name>
<dbReference type="SUPFAM" id="SSF47336">
    <property type="entry name" value="ACP-like"/>
    <property type="match status" value="1"/>
</dbReference>
<keyword evidence="5" id="KW-1185">Reference proteome</keyword>
<dbReference type="Gene3D" id="3.30.559.30">
    <property type="entry name" value="Nonribosomal peptide synthetase, condensation domain"/>
    <property type="match status" value="2"/>
</dbReference>
<dbReference type="GO" id="GO:0031177">
    <property type="term" value="F:phosphopantetheine binding"/>
    <property type="evidence" value="ECO:0007669"/>
    <property type="project" value="TreeGrafter"/>
</dbReference>
<evidence type="ECO:0000259" key="3">
    <source>
        <dbReference type="PROSITE" id="PS50075"/>
    </source>
</evidence>
<gene>
    <name evidence="4" type="ORF">GA0074692_2335</name>
</gene>
<dbReference type="GO" id="GO:0008610">
    <property type="term" value="P:lipid biosynthetic process"/>
    <property type="evidence" value="ECO:0007669"/>
    <property type="project" value="UniProtKB-ARBA"/>
</dbReference>
<comment type="cofactor">
    <cofactor evidence="1">
        <name>pantetheine 4'-phosphate</name>
        <dbReference type="ChEBI" id="CHEBI:47942"/>
    </cofactor>
</comment>
<dbReference type="AlphaFoldDB" id="A0A1C6SD06"/>
<dbReference type="SUPFAM" id="SSF52777">
    <property type="entry name" value="CoA-dependent acyltransferases"/>
    <property type="match status" value="4"/>
</dbReference>
<dbReference type="RefSeq" id="WP_176738404.1">
    <property type="nucleotide sequence ID" value="NZ_FMHW01000002.1"/>
</dbReference>
<dbReference type="GO" id="GO:0005737">
    <property type="term" value="C:cytoplasm"/>
    <property type="evidence" value="ECO:0007669"/>
    <property type="project" value="TreeGrafter"/>
</dbReference>
<proteinExistence type="predicted"/>
<dbReference type="InterPro" id="IPR036736">
    <property type="entry name" value="ACP-like_sf"/>
</dbReference>
<dbReference type="Proteomes" id="UP000198959">
    <property type="component" value="Unassembled WGS sequence"/>
</dbReference>
<organism evidence="4 5">
    <name type="scientific">Micromonospora pallida</name>
    <dbReference type="NCBI Taxonomy" id="145854"/>
    <lineage>
        <taxon>Bacteria</taxon>
        <taxon>Bacillati</taxon>
        <taxon>Actinomycetota</taxon>
        <taxon>Actinomycetes</taxon>
        <taxon>Micromonosporales</taxon>
        <taxon>Micromonosporaceae</taxon>
        <taxon>Micromonospora</taxon>
    </lineage>
</organism>
<feature type="domain" description="Carrier" evidence="3">
    <location>
        <begin position="470"/>
        <end position="545"/>
    </location>
</feature>
<evidence type="ECO:0000313" key="5">
    <source>
        <dbReference type="Proteomes" id="UP000198959"/>
    </source>
</evidence>
<dbReference type="InterPro" id="IPR023213">
    <property type="entry name" value="CAT-like_dom_sf"/>
</dbReference>